<dbReference type="EMBL" id="PIOC01000005">
    <property type="protein sequence ID" value="RDW21023.1"/>
    <property type="molecule type" value="Genomic_DNA"/>
</dbReference>
<dbReference type="GO" id="GO:0006281">
    <property type="term" value="P:DNA repair"/>
    <property type="evidence" value="ECO:0007669"/>
    <property type="project" value="InterPro"/>
</dbReference>
<keyword evidence="2" id="KW-1185">Reference proteome</keyword>
<dbReference type="OrthoDB" id="384924at2"/>
<dbReference type="Pfam" id="PF05866">
    <property type="entry name" value="RusA"/>
    <property type="match status" value="1"/>
</dbReference>
<proteinExistence type="predicted"/>
<dbReference type="Proteomes" id="UP000257143">
    <property type="component" value="Unassembled WGS sequence"/>
</dbReference>
<name>A0A3D8PY62_9BACI</name>
<dbReference type="SUPFAM" id="SSF103084">
    <property type="entry name" value="Holliday junction resolvase RusA"/>
    <property type="match status" value="1"/>
</dbReference>
<comment type="caution">
    <text evidence="1">The sequence shown here is derived from an EMBL/GenBank/DDBJ whole genome shotgun (WGS) entry which is preliminary data.</text>
</comment>
<evidence type="ECO:0000313" key="1">
    <source>
        <dbReference type="EMBL" id="RDW21023.1"/>
    </source>
</evidence>
<dbReference type="GO" id="GO:0006310">
    <property type="term" value="P:DNA recombination"/>
    <property type="evidence" value="ECO:0007669"/>
    <property type="project" value="InterPro"/>
</dbReference>
<gene>
    <name evidence="1" type="ORF">CWR48_04215</name>
</gene>
<evidence type="ECO:0000313" key="2">
    <source>
        <dbReference type="Proteomes" id="UP000257143"/>
    </source>
</evidence>
<dbReference type="InterPro" id="IPR036614">
    <property type="entry name" value="RusA-like_sf"/>
</dbReference>
<protein>
    <submittedName>
        <fullName evidence="1">RusA family crossover junction endodeoxyribonuclease</fullName>
    </submittedName>
</protein>
<dbReference type="AlphaFoldDB" id="A0A3D8PY62"/>
<dbReference type="GO" id="GO:0000287">
    <property type="term" value="F:magnesium ion binding"/>
    <property type="evidence" value="ECO:0007669"/>
    <property type="project" value="InterPro"/>
</dbReference>
<reference evidence="2" key="1">
    <citation type="submission" date="2017-11" db="EMBL/GenBank/DDBJ databases">
        <authorList>
            <person name="Zhu W."/>
        </authorList>
    </citation>
    <scope>NUCLEOTIDE SEQUENCE [LARGE SCALE GENOMIC DNA]</scope>
    <source>
        <strain evidence="2">CAU 1183</strain>
    </source>
</reference>
<dbReference type="InterPro" id="IPR008822">
    <property type="entry name" value="Endonuclease_RusA-like"/>
</dbReference>
<accession>A0A3D8PY62</accession>
<organism evidence="1 2">
    <name type="scientific">Oceanobacillus arenosus</name>
    <dbReference type="NCBI Taxonomy" id="1229153"/>
    <lineage>
        <taxon>Bacteria</taxon>
        <taxon>Bacillati</taxon>
        <taxon>Bacillota</taxon>
        <taxon>Bacilli</taxon>
        <taxon>Bacillales</taxon>
        <taxon>Bacillaceae</taxon>
        <taxon>Oceanobacillus</taxon>
    </lineage>
</organism>
<dbReference type="Gene3D" id="3.30.1330.70">
    <property type="entry name" value="Holliday junction resolvase RusA"/>
    <property type="match status" value="1"/>
</dbReference>
<dbReference type="RefSeq" id="WP_115771803.1">
    <property type="nucleotide sequence ID" value="NZ_PIOC01000005.1"/>
</dbReference>
<sequence length="131" mass="15223">MTEFFMPMKNPPTTTHQQKQVTVVKGKPIFYEPEDLKAARAKLTAHLGKHVPEKRYNNPIRVFVKWCFPITASHSNGEYKYTKPDIDNSQKLLFDCMTDLGYWKDDSLVVSLIAEKFWAELPGIYIKIEEV</sequence>